<dbReference type="eggNOG" id="ENOG502SX4U">
    <property type="taxonomic scope" value="Eukaryota"/>
</dbReference>
<dbReference type="Proteomes" id="UP000030645">
    <property type="component" value="Unassembled WGS sequence"/>
</dbReference>
<keyword evidence="3" id="KW-1185">Reference proteome</keyword>
<reference evidence="3" key="1">
    <citation type="submission" date="2013-01" db="EMBL/GenBank/DDBJ databases">
        <title>Draft Genome Sequence of a Mulberry Tree, Morus notabilis C.K. Schneid.</title>
        <authorList>
            <person name="He N."/>
            <person name="Zhao S."/>
        </authorList>
    </citation>
    <scope>NUCLEOTIDE SEQUENCE</scope>
</reference>
<proteinExistence type="predicted"/>
<gene>
    <name evidence="2" type="ORF">L484_007047</name>
</gene>
<evidence type="ECO:0000256" key="1">
    <source>
        <dbReference type="SAM" id="MobiDB-lite"/>
    </source>
</evidence>
<evidence type="ECO:0000313" key="2">
    <source>
        <dbReference type="EMBL" id="EXB95100.1"/>
    </source>
</evidence>
<feature type="compositionally biased region" description="Basic and acidic residues" evidence="1">
    <location>
        <begin position="103"/>
        <end position="115"/>
    </location>
</feature>
<feature type="compositionally biased region" description="Polar residues" evidence="1">
    <location>
        <begin position="117"/>
        <end position="128"/>
    </location>
</feature>
<dbReference type="EMBL" id="KE345190">
    <property type="protein sequence ID" value="EXB95100.1"/>
    <property type="molecule type" value="Genomic_DNA"/>
</dbReference>
<dbReference type="PANTHER" id="PTHR34190:SF10">
    <property type="entry name" value="TERNARY COMPLEX FACTOR MIP1 LEUCINE-ZIPPER DOMAIN-CONTAINING PROTEIN"/>
    <property type="match status" value="1"/>
</dbReference>
<accession>W9RW05</accession>
<name>W9RW05_9ROSA</name>
<protein>
    <submittedName>
        <fullName evidence="2">Uncharacterized protein</fullName>
    </submittedName>
</protein>
<dbReference type="AlphaFoldDB" id="W9RW05"/>
<sequence>MEKQEMEIISTTTSSSSLPILPRLDRVDRLLQFLEERHNKKINVDVNWSSVENKSVPMSSAMEEVHYRGTLMDRLATLENRVLQLWVALEVEDRRDRHQHHHDHVDQTDQDERNKMTWGSSSASTSTLEADHHHQLPIVGKRKHRRWKNIYHFRKWLSWFPPGC</sequence>
<organism evidence="2 3">
    <name type="scientific">Morus notabilis</name>
    <dbReference type="NCBI Taxonomy" id="981085"/>
    <lineage>
        <taxon>Eukaryota</taxon>
        <taxon>Viridiplantae</taxon>
        <taxon>Streptophyta</taxon>
        <taxon>Embryophyta</taxon>
        <taxon>Tracheophyta</taxon>
        <taxon>Spermatophyta</taxon>
        <taxon>Magnoliopsida</taxon>
        <taxon>eudicotyledons</taxon>
        <taxon>Gunneridae</taxon>
        <taxon>Pentapetalae</taxon>
        <taxon>rosids</taxon>
        <taxon>fabids</taxon>
        <taxon>Rosales</taxon>
        <taxon>Moraceae</taxon>
        <taxon>Moreae</taxon>
        <taxon>Morus</taxon>
    </lineage>
</organism>
<dbReference type="PANTHER" id="PTHR34190">
    <property type="entry name" value="EXPRESSED PROTEIN"/>
    <property type="match status" value="1"/>
</dbReference>
<evidence type="ECO:0000313" key="3">
    <source>
        <dbReference type="Proteomes" id="UP000030645"/>
    </source>
</evidence>
<feature type="region of interest" description="Disordered" evidence="1">
    <location>
        <begin position="97"/>
        <end position="131"/>
    </location>
</feature>